<feature type="compositionally biased region" description="Polar residues" evidence="1">
    <location>
        <begin position="48"/>
        <end position="90"/>
    </location>
</feature>
<organism evidence="2 3">
    <name type="scientific">Triparma strigata</name>
    <dbReference type="NCBI Taxonomy" id="1606541"/>
    <lineage>
        <taxon>Eukaryota</taxon>
        <taxon>Sar</taxon>
        <taxon>Stramenopiles</taxon>
        <taxon>Ochrophyta</taxon>
        <taxon>Bolidophyceae</taxon>
        <taxon>Parmales</taxon>
        <taxon>Triparmaceae</taxon>
        <taxon>Triparma</taxon>
    </lineage>
</organism>
<reference evidence="3" key="1">
    <citation type="journal article" date="2023" name="Commun. Biol.">
        <title>Genome analysis of Parmales, the sister group of diatoms, reveals the evolutionary specialization of diatoms from phago-mixotrophs to photoautotrophs.</title>
        <authorList>
            <person name="Ban H."/>
            <person name="Sato S."/>
            <person name="Yoshikawa S."/>
            <person name="Yamada K."/>
            <person name="Nakamura Y."/>
            <person name="Ichinomiya M."/>
            <person name="Sato N."/>
            <person name="Blanc-Mathieu R."/>
            <person name="Endo H."/>
            <person name="Kuwata A."/>
            <person name="Ogata H."/>
        </authorList>
    </citation>
    <scope>NUCLEOTIDE SEQUENCE [LARGE SCALE GENOMIC DNA]</scope>
    <source>
        <strain evidence="3">NIES 3701</strain>
    </source>
</reference>
<dbReference type="EMBL" id="BRXY01000092">
    <property type="protein sequence ID" value="GMH64208.1"/>
    <property type="molecule type" value="Genomic_DNA"/>
</dbReference>
<protein>
    <submittedName>
        <fullName evidence="2">Uncharacterized protein</fullName>
    </submittedName>
</protein>
<evidence type="ECO:0000313" key="3">
    <source>
        <dbReference type="Proteomes" id="UP001165085"/>
    </source>
</evidence>
<comment type="caution">
    <text evidence="2">The sequence shown here is derived from an EMBL/GenBank/DDBJ whole genome shotgun (WGS) entry which is preliminary data.</text>
</comment>
<dbReference type="OrthoDB" id="10523203at2759"/>
<sequence>MSSTVLQELSPIEKVTRRRGSKTRATASANKRLQSRRSSGLSPKPKGNNENVAYLSNTTSPKKWSTAHPKSTKSLTNASSPTRVSRTTSIEWEESSRNLQKTKPTVTIPSFSDVNNSFNLLSSARLPPVTPGGVSAISGVTMDPAVAADNGDCSCFSWLWGRKKDAGVEELGDEMDETLIIEEQVGEEEEEVLERAILRAEFGHFCSLRSPILPQQPRMDIV</sequence>
<name>A0A9W7A7S2_9STRA</name>
<gene>
    <name evidence="2" type="ORF">TrST_g679</name>
</gene>
<proteinExistence type="predicted"/>
<feature type="compositionally biased region" description="Polar residues" evidence="1">
    <location>
        <begin position="23"/>
        <end position="41"/>
    </location>
</feature>
<dbReference type="AlphaFoldDB" id="A0A9W7A7S2"/>
<dbReference type="Proteomes" id="UP001165085">
    <property type="component" value="Unassembled WGS sequence"/>
</dbReference>
<evidence type="ECO:0000256" key="1">
    <source>
        <dbReference type="SAM" id="MobiDB-lite"/>
    </source>
</evidence>
<feature type="region of interest" description="Disordered" evidence="1">
    <location>
        <begin position="1"/>
        <end position="99"/>
    </location>
</feature>
<keyword evidence="3" id="KW-1185">Reference proteome</keyword>
<evidence type="ECO:0000313" key="2">
    <source>
        <dbReference type="EMBL" id="GMH64208.1"/>
    </source>
</evidence>
<accession>A0A9W7A7S2</accession>